<dbReference type="AlphaFoldDB" id="A0A084CM13"/>
<comment type="caution">
    <text evidence="4">Lacks conserved residue(s) required for the propagation of feature annotation.</text>
</comment>
<comment type="similarity">
    <text evidence="4">Belongs to the LptD family.</text>
</comment>
<evidence type="ECO:0000256" key="3">
    <source>
        <dbReference type="ARBA" id="ARBA00023237"/>
    </source>
</evidence>
<name>A0A084CM13_9GAMM</name>
<dbReference type="HAMAP" id="MF_01411">
    <property type="entry name" value="LPS_assembly_LptD"/>
    <property type="match status" value="1"/>
</dbReference>
<keyword evidence="8" id="KW-1185">Reference proteome</keyword>
<sequence>MISRFLLTILTILTIPQIQAKLMLGDDNEQKIFSMEECLINESEPKNINELPINIEADSLESINGETVTYNGNVVIVQGKKRIQADSVTLHQKDNIVIAEGNVHVSDGELKTVSSKVTNHLNTNFMFIENTKYSFLCQPGRGEAVNISKTEKTIYQIEDGFITSCSLNSNAWRIRSSKININPNKKEVTFYNPRFEIRNLPIFYLPLLTIPIGDTRKTGFLYPTVSYSSSNGFKTEVPIYWNLAPNYDLKTIFKYMQERDFQINSKFRYLSSFGSGSIDSEFFPNDKKYLNKRKRWGFQYKHNGIFQETWKFKVDYSKVGDITYFTDIDSSVGNRKDGQLTQETEVTYRSDNWDVSILVRDFQTLTENSTPYRLIPQFQFHYYTPALMKYLDFDLISHISRFDTDDEKKPSSIRIHIEPGFTIPIANTWGVWTTEARLLGTFYQEKNNSLANSNSEENIIRIIPELSTHASITFERDNKIFSGYTQTLEPQVQYLYVPKKEQSNIVKYDTALLQTDYYNFFSKRKFSSVDEIAGANKFSYSASSRFFDVFHKERLNISFGQVFYLEQNSEKSHNPNQNSAISNYSAWAIETNFNYDDYFFYHGGIQYDVDTNEVQLGNSTLEYRFNSGYLQTNYRYVSQNYIEKNLSYSEKQLSEIAKSGISQLGLFGQYQINSKWRTNVQYFYDLTTSQELEWLASLGYQSNCWYIGLTYSNQFRGWEDKNNWLINYPNLTPIYENNFSINFGITGFGTNIGSDSGIIGIDNADNTLKYARPFLLNN</sequence>
<dbReference type="InterPro" id="IPR007543">
    <property type="entry name" value="LptD_C"/>
</dbReference>
<dbReference type="InterPro" id="IPR005653">
    <property type="entry name" value="OstA-like_N"/>
</dbReference>
<dbReference type="Pfam" id="PF03968">
    <property type="entry name" value="LptD_N"/>
    <property type="match status" value="1"/>
</dbReference>
<organism evidence="7 8">
    <name type="scientific">Candidatus Photodesmus blepharonis</name>
    <dbReference type="NCBI Taxonomy" id="1179155"/>
    <lineage>
        <taxon>Bacteria</taxon>
        <taxon>Pseudomonadati</taxon>
        <taxon>Pseudomonadota</taxon>
        <taxon>Gammaproteobacteria</taxon>
        <taxon>Vibrionales</taxon>
        <taxon>Vibrionaceae</taxon>
        <taxon>Candidatus Photodesmus</taxon>
    </lineage>
</organism>
<dbReference type="GO" id="GO:0015920">
    <property type="term" value="P:lipopolysaccharide transport"/>
    <property type="evidence" value="ECO:0007669"/>
    <property type="project" value="InterPro"/>
</dbReference>
<evidence type="ECO:0000259" key="5">
    <source>
        <dbReference type="Pfam" id="PF03968"/>
    </source>
</evidence>
<comment type="function">
    <text evidence="4">Together with LptE, is involved in the assembly of lipopolysaccharide (LPS) at the surface of the outer membrane.</text>
</comment>
<dbReference type="PANTHER" id="PTHR30189">
    <property type="entry name" value="LPS-ASSEMBLY PROTEIN"/>
    <property type="match status" value="1"/>
</dbReference>
<dbReference type="GO" id="GO:1990351">
    <property type="term" value="C:transporter complex"/>
    <property type="evidence" value="ECO:0007669"/>
    <property type="project" value="TreeGrafter"/>
</dbReference>
<dbReference type="EMBL" id="JGVK01000033">
    <property type="protein sequence ID" value="KEY90842.1"/>
    <property type="molecule type" value="Genomic_DNA"/>
</dbReference>
<feature type="domain" description="Organic solvent tolerance-like N-terminal" evidence="5">
    <location>
        <begin position="54"/>
        <end position="186"/>
    </location>
</feature>
<evidence type="ECO:0000256" key="1">
    <source>
        <dbReference type="ARBA" id="ARBA00022729"/>
    </source>
</evidence>
<keyword evidence="2 4" id="KW-0472">Membrane</keyword>
<evidence type="ECO:0000256" key="4">
    <source>
        <dbReference type="HAMAP-Rule" id="MF_01411"/>
    </source>
</evidence>
<comment type="subcellular location">
    <subcellularLocation>
        <location evidence="4">Cell outer membrane</location>
    </subcellularLocation>
</comment>
<dbReference type="Gene3D" id="2.60.450.10">
    <property type="entry name" value="Lipopolysaccharide (LPS) transport protein A like domain"/>
    <property type="match status" value="1"/>
</dbReference>
<evidence type="ECO:0000256" key="2">
    <source>
        <dbReference type="ARBA" id="ARBA00023136"/>
    </source>
</evidence>
<dbReference type="STRING" id="1179155.CF67_09009"/>
<evidence type="ECO:0000313" key="8">
    <source>
        <dbReference type="Proteomes" id="UP000053784"/>
    </source>
</evidence>
<comment type="caution">
    <text evidence="7">The sequence shown here is derived from an EMBL/GenBank/DDBJ whole genome shotgun (WGS) entry which is preliminary data.</text>
</comment>
<accession>A0A084CM13</accession>
<keyword evidence="3 4" id="KW-0998">Cell outer membrane</keyword>
<evidence type="ECO:0000313" key="7">
    <source>
        <dbReference type="EMBL" id="KEY90842.1"/>
    </source>
</evidence>
<keyword evidence="1 4" id="KW-0732">Signal</keyword>
<dbReference type="PANTHER" id="PTHR30189:SF1">
    <property type="entry name" value="LPS-ASSEMBLY PROTEIN LPTD"/>
    <property type="match status" value="1"/>
</dbReference>
<dbReference type="Proteomes" id="UP000053784">
    <property type="component" value="Unassembled WGS sequence"/>
</dbReference>
<evidence type="ECO:0000259" key="6">
    <source>
        <dbReference type="Pfam" id="PF04453"/>
    </source>
</evidence>
<dbReference type="InterPro" id="IPR020889">
    <property type="entry name" value="LipoPS_assembly_LptD"/>
</dbReference>
<protein>
    <recommendedName>
        <fullName evidence="4">LPS-assembly protein LptD</fullName>
    </recommendedName>
</protein>
<feature type="domain" description="LptD C-terminal" evidence="6">
    <location>
        <begin position="294"/>
        <end position="676"/>
    </location>
</feature>
<dbReference type="NCBIfam" id="NF002997">
    <property type="entry name" value="PRK03761.1"/>
    <property type="match status" value="1"/>
</dbReference>
<comment type="subunit">
    <text evidence="4">Component of the lipopolysaccharide transport and assembly complex. Interacts with LptE and LptA.</text>
</comment>
<gene>
    <name evidence="7" type="primary">iptD</name>
    <name evidence="4" type="synonym">lptD</name>
    <name evidence="7" type="ORF">CF67_09009</name>
</gene>
<dbReference type="InterPro" id="IPR050218">
    <property type="entry name" value="LptD"/>
</dbReference>
<dbReference type="GO" id="GO:0009279">
    <property type="term" value="C:cell outer membrane"/>
    <property type="evidence" value="ECO:0007669"/>
    <property type="project" value="UniProtKB-SubCell"/>
</dbReference>
<proteinExistence type="inferred from homology"/>
<reference evidence="7 8" key="1">
    <citation type="submission" date="2014-03" db="EMBL/GenBank/DDBJ databases">
        <title>Selection and divergence in the genomes of co-occurring obligate luminous symbionts with specific hosts.</title>
        <authorList>
            <person name="Hendry T.A."/>
            <person name="de Wet J.R."/>
            <person name="Dunlap P.V."/>
        </authorList>
    </citation>
    <scope>NUCLEOTIDE SEQUENCE [LARGE SCALE GENOMIC DNA]</scope>
    <source>
        <strain evidence="7 8">Ppalp.1</strain>
    </source>
</reference>
<dbReference type="Pfam" id="PF04453">
    <property type="entry name" value="LptD"/>
    <property type="match status" value="1"/>
</dbReference>
<dbReference type="eggNOG" id="COG1452">
    <property type="taxonomic scope" value="Bacteria"/>
</dbReference>
<dbReference type="GO" id="GO:0043165">
    <property type="term" value="P:Gram-negative-bacterium-type cell outer membrane assembly"/>
    <property type="evidence" value="ECO:0007669"/>
    <property type="project" value="UniProtKB-UniRule"/>
</dbReference>